<protein>
    <submittedName>
        <fullName evidence="1">Uncharacterized protein</fullName>
    </submittedName>
</protein>
<dbReference type="Proteomes" id="UP000485058">
    <property type="component" value="Unassembled WGS sequence"/>
</dbReference>
<sequence>MTSCSAWQPTSRLLCEWCWTRPPAPPAPAWSWRRFAAACPAGGWALSTPTTCCA</sequence>
<keyword evidence="2" id="KW-1185">Reference proteome</keyword>
<gene>
    <name evidence="1" type="ORF">HaLaN_32901</name>
</gene>
<evidence type="ECO:0000313" key="1">
    <source>
        <dbReference type="EMBL" id="GFH33517.1"/>
    </source>
</evidence>
<feature type="non-terminal residue" evidence="1">
    <location>
        <position position="54"/>
    </location>
</feature>
<name>A0A6A0APC1_HAELA</name>
<comment type="caution">
    <text evidence="1">The sequence shown here is derived from an EMBL/GenBank/DDBJ whole genome shotgun (WGS) entry which is preliminary data.</text>
</comment>
<proteinExistence type="predicted"/>
<dbReference type="AlphaFoldDB" id="A0A6A0APC1"/>
<dbReference type="EMBL" id="BLLF01008783">
    <property type="protein sequence ID" value="GFH33517.1"/>
    <property type="molecule type" value="Genomic_DNA"/>
</dbReference>
<feature type="non-terminal residue" evidence="1">
    <location>
        <position position="1"/>
    </location>
</feature>
<evidence type="ECO:0000313" key="2">
    <source>
        <dbReference type="Proteomes" id="UP000485058"/>
    </source>
</evidence>
<reference evidence="1 2" key="1">
    <citation type="submission" date="2020-02" db="EMBL/GenBank/DDBJ databases">
        <title>Draft genome sequence of Haematococcus lacustris strain NIES-144.</title>
        <authorList>
            <person name="Morimoto D."/>
            <person name="Nakagawa S."/>
            <person name="Yoshida T."/>
            <person name="Sawayama S."/>
        </authorList>
    </citation>
    <scope>NUCLEOTIDE SEQUENCE [LARGE SCALE GENOMIC DNA]</scope>
    <source>
        <strain evidence="1 2">NIES-144</strain>
    </source>
</reference>
<organism evidence="1 2">
    <name type="scientific">Haematococcus lacustris</name>
    <name type="common">Green alga</name>
    <name type="synonym">Haematococcus pluvialis</name>
    <dbReference type="NCBI Taxonomy" id="44745"/>
    <lineage>
        <taxon>Eukaryota</taxon>
        <taxon>Viridiplantae</taxon>
        <taxon>Chlorophyta</taxon>
        <taxon>core chlorophytes</taxon>
        <taxon>Chlorophyceae</taxon>
        <taxon>CS clade</taxon>
        <taxon>Chlamydomonadales</taxon>
        <taxon>Haematococcaceae</taxon>
        <taxon>Haematococcus</taxon>
    </lineage>
</organism>
<accession>A0A6A0APC1</accession>